<dbReference type="AlphaFoldDB" id="X0TIU4"/>
<dbReference type="EMBL" id="BARS01016428">
    <property type="protein sequence ID" value="GAF87191.1"/>
    <property type="molecule type" value="Genomic_DNA"/>
</dbReference>
<protein>
    <submittedName>
        <fullName evidence="1">Uncharacterized protein</fullName>
    </submittedName>
</protein>
<proteinExistence type="predicted"/>
<sequence length="117" mass="13245">MSQVKVDSYEFVDEAEMVAVITGEGYIINEDNTIYSNNIITDPSHTGEEATYLDMHWLSHIPLDELEPPTMSAEVYCTCARVGSFKIPSQYKAKGQMRKYIQTLNIYGGEDIIPDEE</sequence>
<gene>
    <name evidence="1" type="ORF">S01H1_27041</name>
</gene>
<comment type="caution">
    <text evidence="1">The sequence shown here is derived from an EMBL/GenBank/DDBJ whole genome shotgun (WGS) entry which is preliminary data.</text>
</comment>
<name>X0TIU4_9ZZZZ</name>
<reference evidence="1" key="1">
    <citation type="journal article" date="2014" name="Front. Microbiol.">
        <title>High frequency of phylogenetically diverse reductive dehalogenase-homologous genes in deep subseafloor sedimentary metagenomes.</title>
        <authorList>
            <person name="Kawai M."/>
            <person name="Futagami T."/>
            <person name="Toyoda A."/>
            <person name="Takaki Y."/>
            <person name="Nishi S."/>
            <person name="Hori S."/>
            <person name="Arai W."/>
            <person name="Tsubouchi T."/>
            <person name="Morono Y."/>
            <person name="Uchiyama I."/>
            <person name="Ito T."/>
            <person name="Fujiyama A."/>
            <person name="Inagaki F."/>
            <person name="Takami H."/>
        </authorList>
    </citation>
    <scope>NUCLEOTIDE SEQUENCE</scope>
    <source>
        <strain evidence="1">Expedition CK06-06</strain>
    </source>
</reference>
<evidence type="ECO:0000313" key="1">
    <source>
        <dbReference type="EMBL" id="GAF87191.1"/>
    </source>
</evidence>
<accession>X0TIU4</accession>
<organism evidence="1">
    <name type="scientific">marine sediment metagenome</name>
    <dbReference type="NCBI Taxonomy" id="412755"/>
    <lineage>
        <taxon>unclassified sequences</taxon>
        <taxon>metagenomes</taxon>
        <taxon>ecological metagenomes</taxon>
    </lineage>
</organism>